<evidence type="ECO:0000313" key="1">
    <source>
        <dbReference type="EMBL" id="GMF36332.1"/>
    </source>
</evidence>
<organism evidence="1 2">
    <name type="scientific">Phytophthora fragariaefolia</name>
    <dbReference type="NCBI Taxonomy" id="1490495"/>
    <lineage>
        <taxon>Eukaryota</taxon>
        <taxon>Sar</taxon>
        <taxon>Stramenopiles</taxon>
        <taxon>Oomycota</taxon>
        <taxon>Peronosporomycetes</taxon>
        <taxon>Peronosporales</taxon>
        <taxon>Peronosporaceae</taxon>
        <taxon>Phytophthora</taxon>
    </lineage>
</organism>
<name>A0A9W6XCU8_9STRA</name>
<keyword evidence="2" id="KW-1185">Reference proteome</keyword>
<comment type="caution">
    <text evidence="1">The sequence shown here is derived from an EMBL/GenBank/DDBJ whole genome shotgun (WGS) entry which is preliminary data.</text>
</comment>
<proteinExistence type="predicted"/>
<dbReference type="AlphaFoldDB" id="A0A9W6XCU8"/>
<protein>
    <submittedName>
        <fullName evidence="1">Unnamed protein product</fullName>
    </submittedName>
</protein>
<dbReference type="EMBL" id="BSXT01000932">
    <property type="protein sequence ID" value="GMF36332.1"/>
    <property type="molecule type" value="Genomic_DNA"/>
</dbReference>
<dbReference type="Proteomes" id="UP001165121">
    <property type="component" value="Unassembled WGS sequence"/>
</dbReference>
<reference evidence="1" key="1">
    <citation type="submission" date="2023-04" db="EMBL/GenBank/DDBJ databases">
        <title>Phytophthora fragariaefolia NBRC 109709.</title>
        <authorList>
            <person name="Ichikawa N."/>
            <person name="Sato H."/>
            <person name="Tonouchi N."/>
        </authorList>
    </citation>
    <scope>NUCLEOTIDE SEQUENCE</scope>
    <source>
        <strain evidence="1">NBRC 109709</strain>
    </source>
</reference>
<gene>
    <name evidence="1" type="ORF">Pfra01_000986900</name>
</gene>
<accession>A0A9W6XCU8</accession>
<sequence>MVVHGAIETWTNQEASTSVARTLRVEKKIEEFVYELELPGKSGYWFYPVVHVSRLKAVKELGERPTTRLIHELGQAERLEFDEQLLPEDSWEPDEDEDKYEVEAILDDGLLLSTSTASAQRMFNVKWLAVTSRVGNPVEFVMWRFVVRLLTEQEAGEAPANGAGGR</sequence>
<evidence type="ECO:0000313" key="2">
    <source>
        <dbReference type="Proteomes" id="UP001165121"/>
    </source>
</evidence>